<dbReference type="Gene3D" id="3.10.20.70">
    <property type="entry name" value="Glutamine synthetase, N-terminal domain"/>
    <property type="match status" value="1"/>
</dbReference>
<proteinExistence type="inferred from homology"/>
<evidence type="ECO:0000256" key="2">
    <source>
        <dbReference type="ARBA" id="ARBA00003117"/>
    </source>
</evidence>
<dbReference type="SMART" id="SM01230">
    <property type="entry name" value="Gln-synt_C"/>
    <property type="match status" value="1"/>
</dbReference>
<evidence type="ECO:0000313" key="12">
    <source>
        <dbReference type="Proteomes" id="UP000596427"/>
    </source>
</evidence>
<evidence type="ECO:0000256" key="7">
    <source>
        <dbReference type="PROSITE-ProRule" id="PRU01330"/>
    </source>
</evidence>
<dbReference type="GO" id="GO:0004356">
    <property type="term" value="F:glutamine synthetase activity"/>
    <property type="evidence" value="ECO:0007669"/>
    <property type="project" value="InterPro"/>
</dbReference>
<dbReference type="InterPro" id="IPR008146">
    <property type="entry name" value="Gln_synth_cat_dom"/>
</dbReference>
<accession>A0A974SI19</accession>
<dbReference type="Gene3D" id="3.30.590.10">
    <property type="entry name" value="Glutamine synthetase/guanido kinase, catalytic domain"/>
    <property type="match status" value="1"/>
</dbReference>
<evidence type="ECO:0000256" key="6">
    <source>
        <dbReference type="ARBA" id="ARBA00023231"/>
    </source>
</evidence>
<dbReference type="InterPro" id="IPR008147">
    <property type="entry name" value="Gln_synt_N"/>
</dbReference>
<comment type="cofactor">
    <cofactor evidence="1">
        <name>Mg(2+)</name>
        <dbReference type="ChEBI" id="CHEBI:18420"/>
    </cofactor>
</comment>
<evidence type="ECO:0000259" key="9">
    <source>
        <dbReference type="PROSITE" id="PS51986"/>
    </source>
</evidence>
<keyword evidence="12" id="KW-1185">Reference proteome</keyword>
<dbReference type="Pfam" id="PF00120">
    <property type="entry name" value="Gln-synt_C"/>
    <property type="match status" value="1"/>
</dbReference>
<dbReference type="EMBL" id="CP063362">
    <property type="protein sequence ID" value="QRG06911.1"/>
    <property type="molecule type" value="Genomic_DNA"/>
</dbReference>
<dbReference type="KEGG" id="xdi:EZH22_00125"/>
<feature type="domain" description="GS catalytic" evidence="10">
    <location>
        <begin position="143"/>
        <end position="484"/>
    </location>
</feature>
<feature type="domain" description="GS beta-grasp" evidence="9">
    <location>
        <begin position="39"/>
        <end position="136"/>
    </location>
</feature>
<dbReference type="AlphaFoldDB" id="A0A974SI19"/>
<dbReference type="SUPFAM" id="SSF55931">
    <property type="entry name" value="Glutamine synthetase/guanido kinase"/>
    <property type="match status" value="1"/>
</dbReference>
<keyword evidence="4" id="KW-0547">Nucleotide-binding</keyword>
<reference evidence="11 12" key="1">
    <citation type="submission" date="2020-10" db="EMBL/GenBank/DDBJ databases">
        <title>Degradation of 1,4-Dioxane by Xanthobacter sp. YN2, via a Novel Group-2 Soluble Di-Iron Monooxygenase.</title>
        <authorList>
            <person name="Ma F."/>
            <person name="Wang Y."/>
            <person name="Yang J."/>
            <person name="Guo H."/>
            <person name="Su D."/>
            <person name="Yu L."/>
        </authorList>
    </citation>
    <scope>NUCLEOTIDE SEQUENCE [LARGE SCALE GENOMIC DNA]</scope>
    <source>
        <strain evidence="11 12">YN2</strain>
    </source>
</reference>
<dbReference type="RefSeq" id="WP_231711230.1">
    <property type="nucleotide sequence ID" value="NZ_CP063362.1"/>
</dbReference>
<organism evidence="11 12">
    <name type="scientific">Xanthobacter dioxanivorans</name>
    <dbReference type="NCBI Taxonomy" id="2528964"/>
    <lineage>
        <taxon>Bacteria</taxon>
        <taxon>Pseudomonadati</taxon>
        <taxon>Pseudomonadota</taxon>
        <taxon>Alphaproteobacteria</taxon>
        <taxon>Hyphomicrobiales</taxon>
        <taxon>Xanthobacteraceae</taxon>
        <taxon>Xanthobacter</taxon>
    </lineage>
</organism>
<evidence type="ECO:0000256" key="8">
    <source>
        <dbReference type="RuleBase" id="RU000384"/>
    </source>
</evidence>
<evidence type="ECO:0000256" key="5">
    <source>
        <dbReference type="ARBA" id="ARBA00022840"/>
    </source>
</evidence>
<dbReference type="InterPro" id="IPR014746">
    <property type="entry name" value="Gln_synth/guanido_kin_cat_dom"/>
</dbReference>
<gene>
    <name evidence="11" type="ORF">EZH22_00125</name>
</gene>
<dbReference type="Proteomes" id="UP000596427">
    <property type="component" value="Chromosome"/>
</dbReference>
<dbReference type="PROSITE" id="PS51986">
    <property type="entry name" value="GS_BETA_GRASP"/>
    <property type="match status" value="1"/>
</dbReference>
<dbReference type="InterPro" id="IPR036651">
    <property type="entry name" value="Gln_synt_N_sf"/>
</dbReference>
<evidence type="ECO:0000313" key="11">
    <source>
        <dbReference type="EMBL" id="QRG06911.1"/>
    </source>
</evidence>
<dbReference type="SUPFAM" id="SSF54368">
    <property type="entry name" value="Glutamine synthetase, N-terminal domain"/>
    <property type="match status" value="1"/>
</dbReference>
<evidence type="ECO:0000256" key="3">
    <source>
        <dbReference type="ARBA" id="ARBA00022598"/>
    </source>
</evidence>
<keyword evidence="3" id="KW-0436">Ligase</keyword>
<comment type="similarity">
    <text evidence="7 8">Belongs to the glutamine synthetase family.</text>
</comment>
<dbReference type="PANTHER" id="PTHR43785:SF12">
    <property type="entry name" value="TYPE-1 GLUTAMINE SYNTHETASE 2"/>
    <property type="match status" value="1"/>
</dbReference>
<evidence type="ECO:0000256" key="4">
    <source>
        <dbReference type="ARBA" id="ARBA00022741"/>
    </source>
</evidence>
<dbReference type="PROSITE" id="PS51987">
    <property type="entry name" value="GS_CATALYTIC"/>
    <property type="match status" value="1"/>
</dbReference>
<comment type="function">
    <text evidence="2">Catalyzes the ATP-dependent biosynthesis of glutamine from glutamate and ammonia.</text>
</comment>
<evidence type="ECO:0000256" key="1">
    <source>
        <dbReference type="ARBA" id="ARBA00001946"/>
    </source>
</evidence>
<protein>
    <submittedName>
        <fullName evidence="11">Glutamine synthetase</fullName>
    </submittedName>
</protein>
<evidence type="ECO:0000259" key="10">
    <source>
        <dbReference type="PROSITE" id="PS51987"/>
    </source>
</evidence>
<dbReference type="GO" id="GO:0005524">
    <property type="term" value="F:ATP binding"/>
    <property type="evidence" value="ECO:0007669"/>
    <property type="project" value="UniProtKB-KW"/>
</dbReference>
<keyword evidence="5" id="KW-0067">ATP-binding</keyword>
<dbReference type="GO" id="GO:0006542">
    <property type="term" value="P:glutamine biosynthetic process"/>
    <property type="evidence" value="ECO:0007669"/>
    <property type="project" value="InterPro"/>
</dbReference>
<keyword evidence="6" id="KW-0535">Nitrogen fixation</keyword>
<dbReference type="PANTHER" id="PTHR43785">
    <property type="entry name" value="GAMMA-GLUTAMYLPUTRESCINE SYNTHETASE"/>
    <property type="match status" value="1"/>
</dbReference>
<name>A0A974SI19_9HYPH</name>
<sequence length="484" mass="53575">MTIATCESRLLSGNLARMGLLDPNAVKTAAEVIASTKDSRLETVRILFADPHGLLRGKTLAIDALESVFRSGMTVPSTLLLKDTSNRTVFPVWSGEAGPLNGAGDVLLVPDPTTFQRLPWAHHSAWMFCDVIFKSGAEIPFAPRTILKNAVRALAEKGYALNVGLEVEFHVFQVDEERLRHSDAGLPGAPPATRLLAQGYQFLSETLYDRLEPVMDELRRHCQALGLPLRSTEVEMGPSQFEFTFDPDSPLAHADNMMRFRALVKEVCARRGLHATFMCRPRVENCAASGWHLHQSLTDVASGRNLFIPDVDNVPTALASHWIAGLLAHAEESCILTTPTVNGYKRYQPFQLAPDRIQWGLDNRGAMIRGLLNAGDTASRIENRVAETTANPYYFFASQILSGLSGIEDELCAPAPSENPYASDAKALPPSMIAAIEAFESGSLYKKRLGEGFVSYISTLKRAEWLRYLRTVSEWEHDEYFSMY</sequence>